<organism evidence="2 3">
    <name type="scientific">Massilia agri</name>
    <dbReference type="NCBI Taxonomy" id="1886785"/>
    <lineage>
        <taxon>Bacteria</taxon>
        <taxon>Pseudomonadati</taxon>
        <taxon>Pseudomonadota</taxon>
        <taxon>Betaproteobacteria</taxon>
        <taxon>Burkholderiales</taxon>
        <taxon>Oxalobacteraceae</taxon>
        <taxon>Telluria group</taxon>
        <taxon>Massilia</taxon>
    </lineage>
</organism>
<gene>
    <name evidence="2" type="ORF">NX780_19060</name>
</gene>
<accession>A0ABT2AQB9</accession>
<evidence type="ECO:0000313" key="2">
    <source>
        <dbReference type="EMBL" id="MCS0598449.1"/>
    </source>
</evidence>
<comment type="caution">
    <text evidence="2">The sequence shown here is derived from an EMBL/GenBank/DDBJ whole genome shotgun (WGS) entry which is preliminary data.</text>
</comment>
<dbReference type="RefSeq" id="WP_258829460.1">
    <property type="nucleotide sequence ID" value="NZ_JANUHA010000015.1"/>
</dbReference>
<dbReference type="Proteomes" id="UP001206572">
    <property type="component" value="Unassembled WGS sequence"/>
</dbReference>
<name>A0ABT2AQB9_9BURK</name>
<dbReference type="Pfam" id="PF13211">
    <property type="entry name" value="DUF4019"/>
    <property type="match status" value="1"/>
</dbReference>
<dbReference type="InterPro" id="IPR025091">
    <property type="entry name" value="DUF4019"/>
</dbReference>
<protein>
    <submittedName>
        <fullName evidence="2">DUF4019 domain-containing protein</fullName>
    </submittedName>
</protein>
<evidence type="ECO:0000256" key="1">
    <source>
        <dbReference type="SAM" id="SignalP"/>
    </source>
</evidence>
<keyword evidence="3" id="KW-1185">Reference proteome</keyword>
<feature type="signal peptide" evidence="1">
    <location>
        <begin position="1"/>
        <end position="19"/>
    </location>
</feature>
<evidence type="ECO:0000313" key="3">
    <source>
        <dbReference type="Proteomes" id="UP001206572"/>
    </source>
</evidence>
<feature type="chain" id="PRO_5045208787" evidence="1">
    <location>
        <begin position="20"/>
        <end position="149"/>
    </location>
</feature>
<dbReference type="EMBL" id="JANUHA010000015">
    <property type="protein sequence ID" value="MCS0598449.1"/>
    <property type="molecule type" value="Genomic_DNA"/>
</dbReference>
<proteinExistence type="predicted"/>
<sequence>MRLAAVLLSLTVFAMPASAQEEAQDAARDRAAVTNATDAAIKAAGAWLAVLDAGKYGESWSEGAAALRAAVTQAKWEEGLRAVRAPVGAAGARTLTRSQYTRALPGAPAGEYVVLQYSTDFAGKPGAVETVVPMREADGTWRVSGYYIK</sequence>
<keyword evidence="1" id="KW-0732">Signal</keyword>
<reference evidence="2 3" key="1">
    <citation type="submission" date="2022-08" db="EMBL/GenBank/DDBJ databases">
        <title>Reclassification of Massilia species as members of the genera Telluria, Duganella, Pseudoduganella, Mokoshia gen. nov. and Zemynaea gen. nov. using orthogonal and non-orthogonal genome-based approaches.</title>
        <authorList>
            <person name="Bowman J.P."/>
        </authorList>
    </citation>
    <scope>NUCLEOTIDE SEQUENCE [LARGE SCALE GENOMIC DNA]</scope>
    <source>
        <strain evidence="2 3">JCM 31661</strain>
    </source>
</reference>